<evidence type="ECO:0000313" key="4">
    <source>
        <dbReference type="EMBL" id="AZK91707.1"/>
    </source>
</evidence>
<dbReference type="RefSeq" id="WP_003625002.1">
    <property type="nucleotide sequence ID" value="NZ_AP023028.1"/>
</dbReference>
<reference evidence="5" key="4">
    <citation type="submission" date="2020-07" db="EMBL/GenBank/DDBJ databases">
        <title>Draft genome sequence of Lactobacillus helveticus strain H-8.</title>
        <authorList>
            <person name="Endo A."/>
            <person name="Maeno S."/>
            <person name="Kido Y."/>
        </authorList>
    </citation>
    <scope>NUCLEOTIDE SEQUENCE</scope>
    <source>
        <strain evidence="5">H-8</strain>
    </source>
</reference>
<name>A0A0D5MG36_LACHE</name>
<comment type="similarity">
    <text evidence="1 2">Belongs to the phD/YefM antitoxin family.</text>
</comment>
<dbReference type="AlphaFoldDB" id="A0A0D5MG36"/>
<evidence type="ECO:0000313" key="5">
    <source>
        <dbReference type="EMBL" id="GFO98502.1"/>
    </source>
</evidence>
<dbReference type="KEGG" id="lhd:HUO_00635"/>
<dbReference type="eggNOG" id="COG2161">
    <property type="taxonomic scope" value="Bacteria"/>
</dbReference>
<dbReference type="PANTHER" id="PTHR33713:SF6">
    <property type="entry name" value="ANTITOXIN YEFM"/>
    <property type="match status" value="1"/>
</dbReference>
<dbReference type="EMBL" id="WCGB01000062">
    <property type="protein sequence ID" value="NRN92350.1"/>
    <property type="molecule type" value="Genomic_DNA"/>
</dbReference>
<reference evidence="4 9" key="2">
    <citation type="submission" date="2017-02" db="EMBL/GenBank/DDBJ databases">
        <title>Complete genome sequence of Lactobacillus helveticus.</title>
        <authorList>
            <person name="Kim J.F."/>
            <person name="Chung Y."/>
            <person name="Kwak M."/>
        </authorList>
    </citation>
    <scope>NUCLEOTIDE SEQUENCE [LARGE SCALE GENOMIC DNA]</scope>
    <source>
        <strain evidence="4 9">LH5</strain>
    </source>
</reference>
<dbReference type="Gene3D" id="6.10.250.330">
    <property type="match status" value="1"/>
</dbReference>
<dbReference type="Proteomes" id="UP000063930">
    <property type="component" value="Chromosome"/>
</dbReference>
<dbReference type="GeneID" id="78203598"/>
<protein>
    <recommendedName>
        <fullName evidence="2">Antitoxin</fullName>
    </recommendedName>
</protein>
<evidence type="ECO:0000256" key="1">
    <source>
        <dbReference type="ARBA" id="ARBA00009981"/>
    </source>
</evidence>
<gene>
    <name evidence="3" type="ORF">ALV80_10600</name>
    <name evidence="7" type="ORF">IMAU30003_01817</name>
    <name evidence="6" type="ORF">IMAU50013_01916</name>
    <name evidence="4" type="ORF">LH5_01467</name>
    <name evidence="5" type="ORF">LHEH8_02580</name>
</gene>
<dbReference type="Proteomes" id="UP000618094">
    <property type="component" value="Unassembled WGS sequence"/>
</dbReference>
<dbReference type="EMBL" id="WCHB01000080">
    <property type="protein sequence ID" value="NRO35564.1"/>
    <property type="molecule type" value="Genomic_DNA"/>
</dbReference>
<evidence type="ECO:0000313" key="8">
    <source>
        <dbReference type="Proteomes" id="UP000063930"/>
    </source>
</evidence>
<dbReference type="Proteomes" id="UP000267945">
    <property type="component" value="Chromosome"/>
</dbReference>
<dbReference type="Gene3D" id="3.40.1620.10">
    <property type="entry name" value="YefM-like domain"/>
    <property type="match status" value="1"/>
</dbReference>
<proteinExistence type="inferred from homology"/>
<evidence type="ECO:0000313" key="10">
    <source>
        <dbReference type="Proteomes" id="UP000618094"/>
    </source>
</evidence>
<reference evidence="3 8" key="1">
    <citation type="submission" date="2015-08" db="EMBL/GenBank/DDBJ databases">
        <title>Complete genome sequence of Lactobacillus helveticus CAUH18, a probiotic strain originated from koumiss.</title>
        <authorList>
            <person name="Yang Y."/>
            <person name="Hao Y."/>
        </authorList>
    </citation>
    <scope>NUCLEOTIDE SEQUENCE [LARGE SCALE GENOMIC DNA]</scope>
    <source>
        <strain evidence="3 8">CAUH18</strain>
    </source>
</reference>
<accession>A0A0D5MG36</accession>
<evidence type="ECO:0000256" key="2">
    <source>
        <dbReference type="RuleBase" id="RU362080"/>
    </source>
</evidence>
<dbReference type="EMBL" id="BLYO01000059">
    <property type="protein sequence ID" value="GFO98502.1"/>
    <property type="molecule type" value="Genomic_DNA"/>
</dbReference>
<dbReference type="Proteomes" id="UP000601587">
    <property type="component" value="Unassembled WGS sequence"/>
</dbReference>
<dbReference type="InterPro" id="IPR036165">
    <property type="entry name" value="YefM-like_sf"/>
</dbReference>
<evidence type="ECO:0000313" key="9">
    <source>
        <dbReference type="Proteomes" id="UP000267945"/>
    </source>
</evidence>
<evidence type="ECO:0000313" key="3">
    <source>
        <dbReference type="EMBL" id="ALI53403.1"/>
    </source>
</evidence>
<dbReference type="PANTHER" id="PTHR33713">
    <property type="entry name" value="ANTITOXIN YAFN-RELATED"/>
    <property type="match status" value="1"/>
</dbReference>
<dbReference type="InterPro" id="IPR006442">
    <property type="entry name" value="Antitoxin_Phd/YefM"/>
</dbReference>
<dbReference type="EMBL" id="CP019581">
    <property type="protein sequence ID" value="AZK91707.1"/>
    <property type="molecule type" value="Genomic_DNA"/>
</dbReference>
<dbReference type="NCBIfam" id="TIGR01552">
    <property type="entry name" value="phd_fam"/>
    <property type="match status" value="1"/>
</dbReference>
<dbReference type="SUPFAM" id="SSF143120">
    <property type="entry name" value="YefM-like"/>
    <property type="match status" value="1"/>
</dbReference>
<sequence length="102" mass="11694">MLQTPNNIKAVTARDLRNNFKKIADDINDYDTTVIVARPKDKNVVIISQKEYDSWQETSYLLGTKANRDALAEAKESFENKDTRNKILTPEEFEALTKDDEA</sequence>
<evidence type="ECO:0000313" key="7">
    <source>
        <dbReference type="EMBL" id="NRO35564.1"/>
    </source>
</evidence>
<comment type="function">
    <text evidence="2">Antitoxin component of a type II toxin-antitoxin (TA) system.</text>
</comment>
<dbReference type="Pfam" id="PF02604">
    <property type="entry name" value="PhdYeFM_antitox"/>
    <property type="match status" value="1"/>
</dbReference>
<reference evidence="6" key="3">
    <citation type="submission" date="2019-09" db="EMBL/GenBank/DDBJ databases">
        <title>Comparative genomic analysis of Lactobacillus helveticus.</title>
        <authorList>
            <person name="Zhang H."/>
            <person name="Chen Y."/>
            <person name="Zhong Z."/>
        </authorList>
    </citation>
    <scope>NUCLEOTIDE SEQUENCE</scope>
    <source>
        <strain evidence="7">IMAU30003</strain>
        <strain evidence="6">IMAU50013</strain>
    </source>
</reference>
<dbReference type="EMBL" id="CP012381">
    <property type="protein sequence ID" value="ALI53403.1"/>
    <property type="molecule type" value="Genomic_DNA"/>
</dbReference>
<organism evidence="5 10">
    <name type="scientific">Lactobacillus helveticus</name>
    <name type="common">Lactobacillus suntoryeus</name>
    <dbReference type="NCBI Taxonomy" id="1587"/>
    <lineage>
        <taxon>Bacteria</taxon>
        <taxon>Bacillati</taxon>
        <taxon>Bacillota</taxon>
        <taxon>Bacilli</taxon>
        <taxon>Lactobacillales</taxon>
        <taxon>Lactobacillaceae</taxon>
        <taxon>Lactobacillus</taxon>
    </lineage>
</organism>
<dbReference type="Proteomes" id="UP000651333">
    <property type="component" value="Unassembled WGS sequence"/>
</dbReference>
<dbReference type="InterPro" id="IPR051405">
    <property type="entry name" value="phD/YefM_antitoxin"/>
</dbReference>
<evidence type="ECO:0000313" key="6">
    <source>
        <dbReference type="EMBL" id="NRN92350.1"/>
    </source>
</evidence>